<reference evidence="2 3" key="1">
    <citation type="journal article" date="2014" name="Nature">
        <title>An environmental bacterial taxon with a large and distinct metabolic repertoire.</title>
        <authorList>
            <person name="Wilson M.C."/>
            <person name="Mori T."/>
            <person name="Ruckert C."/>
            <person name="Uria A.R."/>
            <person name="Helf M.J."/>
            <person name="Takada K."/>
            <person name="Gernert C."/>
            <person name="Steffens U.A."/>
            <person name="Heycke N."/>
            <person name="Schmitt S."/>
            <person name="Rinke C."/>
            <person name="Helfrich E.J."/>
            <person name="Brachmann A.O."/>
            <person name="Gurgui C."/>
            <person name="Wakimoto T."/>
            <person name="Kracht M."/>
            <person name="Crusemann M."/>
            <person name="Hentschel U."/>
            <person name="Abe I."/>
            <person name="Matsunaga S."/>
            <person name="Kalinowski J."/>
            <person name="Takeyama H."/>
            <person name="Piel J."/>
        </authorList>
    </citation>
    <scope>NUCLEOTIDE SEQUENCE [LARGE SCALE GENOMIC DNA]</scope>
    <source>
        <strain evidence="3">TSY1</strain>
    </source>
</reference>
<dbReference type="InterPro" id="IPR013830">
    <property type="entry name" value="SGNH_hydro"/>
</dbReference>
<gene>
    <name evidence="2" type="ORF">ETSY1_19945</name>
</gene>
<organism evidence="2 3">
    <name type="scientific">Entotheonella factor</name>
    <dbReference type="NCBI Taxonomy" id="1429438"/>
    <lineage>
        <taxon>Bacteria</taxon>
        <taxon>Pseudomonadati</taxon>
        <taxon>Nitrospinota/Tectimicrobiota group</taxon>
        <taxon>Candidatus Tectimicrobiota</taxon>
        <taxon>Candidatus Entotheonellia</taxon>
        <taxon>Candidatus Entotheonellales</taxon>
        <taxon>Candidatus Entotheonellaceae</taxon>
        <taxon>Candidatus Entotheonella</taxon>
    </lineage>
</organism>
<dbReference type="HOGENOM" id="CLU_709197_0_0_7"/>
<dbReference type="Gene3D" id="3.40.50.1110">
    <property type="entry name" value="SGNH hydrolase"/>
    <property type="match status" value="2"/>
</dbReference>
<dbReference type="EMBL" id="AZHW01000580">
    <property type="protein sequence ID" value="ETW98159.1"/>
    <property type="molecule type" value="Genomic_DNA"/>
</dbReference>
<keyword evidence="3" id="KW-1185">Reference proteome</keyword>
<protein>
    <recommendedName>
        <fullName evidence="1">SGNH hydrolase-type esterase domain-containing protein</fullName>
    </recommendedName>
</protein>
<dbReference type="InterPro" id="IPR036514">
    <property type="entry name" value="SGNH_hydro_sf"/>
</dbReference>
<comment type="caution">
    <text evidence="2">The sequence shown here is derived from an EMBL/GenBank/DDBJ whole genome shotgun (WGS) entry which is preliminary data.</text>
</comment>
<accession>W4LJR2</accession>
<evidence type="ECO:0000259" key="1">
    <source>
        <dbReference type="Pfam" id="PF13472"/>
    </source>
</evidence>
<dbReference type="AlphaFoldDB" id="W4LJR2"/>
<dbReference type="GO" id="GO:0016788">
    <property type="term" value="F:hydrolase activity, acting on ester bonds"/>
    <property type="evidence" value="ECO:0007669"/>
    <property type="project" value="UniProtKB-ARBA"/>
</dbReference>
<dbReference type="SUPFAM" id="SSF52266">
    <property type="entry name" value="SGNH hydrolase"/>
    <property type="match status" value="1"/>
</dbReference>
<name>W4LJR2_ENTF1</name>
<dbReference type="Proteomes" id="UP000019141">
    <property type="component" value="Unassembled WGS sequence"/>
</dbReference>
<sequence>MSRWIGNLILSLLSIAFAFVVVEGILRWFPQLFPSVTHQFRQDAEPDKMGVAHPYIGHLHTPNNDLVIPNRDFQAVHRTDGHGFRNAWPWPETADIVFVGDSLTFGYGVEDDESWPALIHAALPQLRVINLGLIGASPEQYVRVYETFGVPLQPKLLVVGLFPGNDFWDAGLYAKWLADGVGDNYMAWRDYGRPLKSAAKGKALERFLKQHVALYHVYRQSRRAYRDWRAGEPKPLQLSQGGQLQLSPRQLKALTAGTHPERAEFQYVIQALTRLKSLAAKHQTHVVLVIQPDKEFIYLPLAGEPAVDAAAHLRPEIERLDYAYVDTTPLFQQQAEAGKQLFFETDGHPNGAGYRLIAQAVLAHIKTHATAYGLPLEPESGEQTQGARP</sequence>
<evidence type="ECO:0000313" key="3">
    <source>
        <dbReference type="Proteomes" id="UP000019141"/>
    </source>
</evidence>
<proteinExistence type="predicted"/>
<feature type="domain" description="SGNH hydrolase-type esterase" evidence="1">
    <location>
        <begin position="98"/>
        <end position="356"/>
    </location>
</feature>
<dbReference type="Pfam" id="PF13472">
    <property type="entry name" value="Lipase_GDSL_2"/>
    <property type="match status" value="1"/>
</dbReference>
<evidence type="ECO:0000313" key="2">
    <source>
        <dbReference type="EMBL" id="ETW98159.1"/>
    </source>
</evidence>